<dbReference type="GO" id="GO:0003700">
    <property type="term" value="F:DNA-binding transcription factor activity"/>
    <property type="evidence" value="ECO:0007669"/>
    <property type="project" value="InterPro"/>
</dbReference>
<dbReference type="InterPro" id="IPR036388">
    <property type="entry name" value="WH-like_DNA-bd_sf"/>
</dbReference>
<evidence type="ECO:0000313" key="5">
    <source>
        <dbReference type="EMBL" id="SFO28758.1"/>
    </source>
</evidence>
<dbReference type="SUPFAM" id="SSF46785">
    <property type="entry name" value="Winged helix' DNA-binding domain"/>
    <property type="match status" value="1"/>
</dbReference>
<dbReference type="GO" id="GO:0003677">
    <property type="term" value="F:DNA binding"/>
    <property type="evidence" value="ECO:0007669"/>
    <property type="project" value="UniProtKB-KW"/>
</dbReference>
<dbReference type="InterPro" id="IPR001845">
    <property type="entry name" value="HTH_ArsR_DNA-bd_dom"/>
</dbReference>
<dbReference type="PANTHER" id="PTHR43132">
    <property type="entry name" value="ARSENICAL RESISTANCE OPERON REPRESSOR ARSR-RELATED"/>
    <property type="match status" value="1"/>
</dbReference>
<dbReference type="RefSeq" id="WP_090071804.1">
    <property type="nucleotide sequence ID" value="NZ_FOVR01000004.1"/>
</dbReference>
<evidence type="ECO:0000259" key="4">
    <source>
        <dbReference type="PROSITE" id="PS50987"/>
    </source>
</evidence>
<protein>
    <submittedName>
        <fullName evidence="5">Transcriptional regulator, ArsR family</fullName>
    </submittedName>
</protein>
<dbReference type="Gene3D" id="1.10.10.10">
    <property type="entry name" value="Winged helix-like DNA-binding domain superfamily/Winged helix DNA-binding domain"/>
    <property type="match status" value="1"/>
</dbReference>
<dbReference type="PROSITE" id="PS50987">
    <property type="entry name" value="HTH_ARSR_2"/>
    <property type="match status" value="1"/>
</dbReference>
<keyword evidence="6" id="KW-1185">Reference proteome</keyword>
<keyword evidence="1" id="KW-0805">Transcription regulation</keyword>
<dbReference type="EMBL" id="FOVR01000004">
    <property type="protein sequence ID" value="SFO28758.1"/>
    <property type="molecule type" value="Genomic_DNA"/>
</dbReference>
<dbReference type="Proteomes" id="UP000199236">
    <property type="component" value="Unassembled WGS sequence"/>
</dbReference>
<proteinExistence type="predicted"/>
<dbReference type="OrthoDB" id="194599at2"/>
<name>A0A1I5FY57_9HYPH</name>
<dbReference type="CDD" id="cd00090">
    <property type="entry name" value="HTH_ARSR"/>
    <property type="match status" value="1"/>
</dbReference>
<dbReference type="NCBIfam" id="NF033788">
    <property type="entry name" value="HTH_metalloreg"/>
    <property type="match status" value="1"/>
</dbReference>
<gene>
    <name evidence="5" type="ORF">SAMN04488056_104263</name>
</gene>
<dbReference type="AlphaFoldDB" id="A0A1I5FY57"/>
<evidence type="ECO:0000256" key="3">
    <source>
        <dbReference type="ARBA" id="ARBA00023163"/>
    </source>
</evidence>
<reference evidence="5 6" key="1">
    <citation type="submission" date="2016-10" db="EMBL/GenBank/DDBJ databases">
        <authorList>
            <person name="de Groot N.N."/>
        </authorList>
    </citation>
    <scope>NUCLEOTIDE SEQUENCE [LARGE SCALE GENOMIC DNA]</scope>
    <source>
        <strain evidence="5 6">CGMCC 1.9157</strain>
    </source>
</reference>
<sequence length="98" mass="10778">MKIQELEQNSEEAASFLKLLASGPRLLILCQLIDGEQNVGTLAEKTGLRMTTVSQHMALMRAQNIVSTRRDGTTIYYSLASPIVEEVLAVLHKNFCGA</sequence>
<keyword evidence="3" id="KW-0804">Transcription</keyword>
<evidence type="ECO:0000313" key="6">
    <source>
        <dbReference type="Proteomes" id="UP000199236"/>
    </source>
</evidence>
<feature type="domain" description="HTH arsR-type" evidence="4">
    <location>
        <begin position="6"/>
        <end position="98"/>
    </location>
</feature>
<dbReference type="InterPro" id="IPR011991">
    <property type="entry name" value="ArsR-like_HTH"/>
</dbReference>
<evidence type="ECO:0000256" key="2">
    <source>
        <dbReference type="ARBA" id="ARBA00023125"/>
    </source>
</evidence>
<dbReference type="InterPro" id="IPR036390">
    <property type="entry name" value="WH_DNA-bd_sf"/>
</dbReference>
<dbReference type="Pfam" id="PF01022">
    <property type="entry name" value="HTH_5"/>
    <property type="match status" value="1"/>
</dbReference>
<dbReference type="InterPro" id="IPR051011">
    <property type="entry name" value="Metal_resp_trans_reg"/>
</dbReference>
<dbReference type="PANTHER" id="PTHR43132:SF2">
    <property type="entry name" value="ARSENICAL RESISTANCE OPERON REPRESSOR ARSR-RELATED"/>
    <property type="match status" value="1"/>
</dbReference>
<dbReference type="STRING" id="655353.SAMN04488056_104263"/>
<accession>A0A1I5FY57</accession>
<evidence type="ECO:0000256" key="1">
    <source>
        <dbReference type="ARBA" id="ARBA00023015"/>
    </source>
</evidence>
<keyword evidence="2" id="KW-0238">DNA-binding</keyword>
<dbReference type="PRINTS" id="PR00778">
    <property type="entry name" value="HTHARSR"/>
</dbReference>
<dbReference type="SMART" id="SM00418">
    <property type="entry name" value="HTH_ARSR"/>
    <property type="match status" value="1"/>
</dbReference>
<organism evidence="5 6">
    <name type="scientific">Cohaesibacter marisflavi</name>
    <dbReference type="NCBI Taxonomy" id="655353"/>
    <lineage>
        <taxon>Bacteria</taxon>
        <taxon>Pseudomonadati</taxon>
        <taxon>Pseudomonadota</taxon>
        <taxon>Alphaproteobacteria</taxon>
        <taxon>Hyphomicrobiales</taxon>
        <taxon>Cohaesibacteraceae</taxon>
    </lineage>
</organism>